<accession>I3XHE4</accession>
<reference evidence="1" key="1">
    <citation type="journal article" date="2012" name="J. Bacteriol.">
        <title>Complete genome sequence of the broad-host-range strain Sinorhizobium fredii USDA257.</title>
        <authorList>
            <person name="Schuldes J."/>
            <person name="Rodriguez Orbegoso M."/>
            <person name="Schmeisser C."/>
            <person name="Krishnan H.B."/>
            <person name="Daniel R."/>
            <person name="Streit W.R."/>
        </authorList>
    </citation>
    <scope>NUCLEOTIDE SEQUENCE [LARGE SCALE GENOMIC DNA]</scope>
    <source>
        <strain evidence="1">USDA 257</strain>
        <plasmid evidence="1">pUSDA257</plasmid>
    </source>
</reference>
<dbReference type="HOGENOM" id="CLU_3317068_0_0_5"/>
<evidence type="ECO:0000313" key="2">
    <source>
        <dbReference type="Proteomes" id="UP000006180"/>
    </source>
</evidence>
<keyword evidence="1" id="KW-0614">Plasmid</keyword>
<geneLocation type="plasmid" evidence="2">
    <name>pUSDA257 fragment 11</name>
</geneLocation>
<proteinExistence type="predicted"/>
<evidence type="ECO:0000313" key="1">
    <source>
        <dbReference type="EMBL" id="AFL55300.1"/>
    </source>
</evidence>
<gene>
    <name evidence="1" type="ORF">USDA257_p05850</name>
</gene>
<protein>
    <submittedName>
        <fullName evidence="1">Uncharacterized protein</fullName>
    </submittedName>
</protein>
<dbReference type="EMBL" id="CP003574">
    <property type="protein sequence ID" value="AFL55300.1"/>
    <property type="molecule type" value="Genomic_DNA"/>
</dbReference>
<organism evidence="1">
    <name type="scientific">Sinorhizobium fredii (strain USDA 257)</name>
    <dbReference type="NCBI Taxonomy" id="1185652"/>
    <lineage>
        <taxon>Bacteria</taxon>
        <taxon>Pseudomonadati</taxon>
        <taxon>Pseudomonadota</taxon>
        <taxon>Alphaproteobacteria</taxon>
        <taxon>Hyphomicrobiales</taxon>
        <taxon>Rhizobiaceae</taxon>
        <taxon>Sinorhizobium/Ensifer group</taxon>
        <taxon>Sinorhizobium</taxon>
    </lineage>
</organism>
<dbReference type="AlphaFoldDB" id="I3XHE4"/>
<sequence>MSIDHGLSHAPTCRLQPTPVPTQPLFDLRRVFLAQRKIV</sequence>
<name>I3XHE4_SINF2</name>